<protein>
    <submittedName>
        <fullName evidence="1">Uncharacterized protein</fullName>
    </submittedName>
</protein>
<organism evidence="1">
    <name type="scientific">Candidatus Methanogaster sp. ANME-2c ERB4</name>
    <dbReference type="NCBI Taxonomy" id="2759911"/>
    <lineage>
        <taxon>Archaea</taxon>
        <taxon>Methanobacteriati</taxon>
        <taxon>Methanobacteriota</taxon>
        <taxon>Stenosarchaea group</taxon>
        <taxon>Methanomicrobia</taxon>
        <taxon>Methanosarcinales</taxon>
        <taxon>ANME-2 cluster</taxon>
        <taxon>Candidatus Methanogasteraceae</taxon>
        <taxon>Candidatus Methanogaster</taxon>
    </lineage>
</organism>
<sequence>MALGFNNGAPHESDVTKFVNFNEDGFELEFNVKNSLSGFIYFIPKWVTNSSESILKAIK</sequence>
<accession>A0A7G9Y107</accession>
<dbReference type="EMBL" id="MT630657">
    <property type="protein sequence ID" value="QNO41691.1"/>
    <property type="molecule type" value="Genomic_DNA"/>
</dbReference>
<gene>
    <name evidence="1" type="ORF">KBHNNLIF_00002</name>
</gene>
<proteinExistence type="predicted"/>
<reference evidence="1" key="1">
    <citation type="submission" date="2020-06" db="EMBL/GenBank/DDBJ databases">
        <title>Unique genomic features of the anaerobic methanotrophic archaea.</title>
        <authorList>
            <person name="Chadwick G.L."/>
            <person name="Skennerton C.T."/>
            <person name="Laso-Perez R."/>
            <person name="Leu A.O."/>
            <person name="Speth D.R."/>
            <person name="Yu H."/>
            <person name="Morgan-Lang C."/>
            <person name="Hatzenpichler R."/>
            <person name="Goudeau D."/>
            <person name="Malmstrom R."/>
            <person name="Brazelton W.J."/>
            <person name="Woyke T."/>
            <person name="Hallam S.J."/>
            <person name="Tyson G.W."/>
            <person name="Wegener G."/>
            <person name="Boetius A."/>
            <person name="Orphan V."/>
        </authorList>
    </citation>
    <scope>NUCLEOTIDE SEQUENCE</scope>
</reference>
<dbReference type="AlphaFoldDB" id="A0A7G9Y107"/>
<name>A0A7G9Y107_9EURY</name>
<evidence type="ECO:0000313" key="1">
    <source>
        <dbReference type="EMBL" id="QNO41691.1"/>
    </source>
</evidence>